<feature type="coiled-coil region" evidence="1">
    <location>
        <begin position="1"/>
        <end position="56"/>
    </location>
</feature>
<dbReference type="Pfam" id="PF24980">
    <property type="entry name" value="LSU"/>
    <property type="match status" value="1"/>
</dbReference>
<dbReference type="Proteomes" id="UP000326396">
    <property type="component" value="Linkage Group LG2"/>
</dbReference>
<sequence length="89" mass="10391">MEELKTKNMELIRELTKSLQREENMKTELQRLNQRLRVAEDAEERLCSQLGELEAETVEQANQYRTHLLALMEQLETAHKFIESGCANG</sequence>
<evidence type="ECO:0000313" key="2">
    <source>
        <dbReference type="EMBL" id="KAD4584238.1"/>
    </source>
</evidence>
<dbReference type="PANTHER" id="PTHR34283">
    <property type="entry name" value="PROTEIN RESPONSE TO LOW SULFUR 1"/>
    <property type="match status" value="1"/>
</dbReference>
<dbReference type="AlphaFoldDB" id="A0A5N6NBA4"/>
<keyword evidence="3" id="KW-1185">Reference proteome</keyword>
<protein>
    <submittedName>
        <fullName evidence="2">Uncharacterized protein</fullName>
    </submittedName>
</protein>
<proteinExistence type="predicted"/>
<evidence type="ECO:0000256" key="1">
    <source>
        <dbReference type="SAM" id="Coils"/>
    </source>
</evidence>
<comment type="caution">
    <text evidence="2">The sequence shown here is derived from an EMBL/GenBank/DDBJ whole genome shotgun (WGS) entry which is preliminary data.</text>
</comment>
<accession>A0A5N6NBA4</accession>
<keyword evidence="1" id="KW-0175">Coiled coil</keyword>
<dbReference type="GO" id="GO:0098869">
    <property type="term" value="P:cellular oxidant detoxification"/>
    <property type="evidence" value="ECO:0007669"/>
    <property type="project" value="InterPro"/>
</dbReference>
<dbReference type="PANTHER" id="PTHR34283:SF1">
    <property type="entry name" value="PROTEIN RESPONSE TO LOW SULFUR 1"/>
    <property type="match status" value="1"/>
</dbReference>
<dbReference type="InterPro" id="IPR039282">
    <property type="entry name" value="LSU"/>
</dbReference>
<name>A0A5N6NBA4_9ASTR</name>
<evidence type="ECO:0000313" key="3">
    <source>
        <dbReference type="Proteomes" id="UP000326396"/>
    </source>
</evidence>
<organism evidence="2 3">
    <name type="scientific">Mikania micrantha</name>
    <name type="common">bitter vine</name>
    <dbReference type="NCBI Taxonomy" id="192012"/>
    <lineage>
        <taxon>Eukaryota</taxon>
        <taxon>Viridiplantae</taxon>
        <taxon>Streptophyta</taxon>
        <taxon>Embryophyta</taxon>
        <taxon>Tracheophyta</taxon>
        <taxon>Spermatophyta</taxon>
        <taxon>Magnoliopsida</taxon>
        <taxon>eudicotyledons</taxon>
        <taxon>Gunneridae</taxon>
        <taxon>Pentapetalae</taxon>
        <taxon>asterids</taxon>
        <taxon>campanulids</taxon>
        <taxon>Asterales</taxon>
        <taxon>Asteraceae</taxon>
        <taxon>Asteroideae</taxon>
        <taxon>Heliantheae alliance</taxon>
        <taxon>Eupatorieae</taxon>
        <taxon>Mikania</taxon>
    </lineage>
</organism>
<reference evidence="2 3" key="1">
    <citation type="submission" date="2019-05" db="EMBL/GenBank/DDBJ databases">
        <title>Mikania micrantha, genome provides insights into the molecular mechanism of rapid growth.</title>
        <authorList>
            <person name="Liu B."/>
        </authorList>
    </citation>
    <scope>NUCLEOTIDE SEQUENCE [LARGE SCALE GENOMIC DNA]</scope>
    <source>
        <strain evidence="2">NLD-2019</strain>
        <tissue evidence="2">Leaf</tissue>
    </source>
</reference>
<dbReference type="EMBL" id="SZYD01000012">
    <property type="protein sequence ID" value="KAD4584238.1"/>
    <property type="molecule type" value="Genomic_DNA"/>
</dbReference>
<dbReference type="OrthoDB" id="1888446at2759"/>
<gene>
    <name evidence="2" type="ORF">E3N88_21839</name>
</gene>